<reference evidence="1" key="1">
    <citation type="journal article" date="2015" name="Nature">
        <title>Complex archaea that bridge the gap between prokaryotes and eukaryotes.</title>
        <authorList>
            <person name="Spang A."/>
            <person name="Saw J.H."/>
            <person name="Jorgensen S.L."/>
            <person name="Zaremba-Niedzwiedzka K."/>
            <person name="Martijn J."/>
            <person name="Lind A.E."/>
            <person name="van Eijk R."/>
            <person name="Schleper C."/>
            <person name="Guy L."/>
            <person name="Ettema T.J."/>
        </authorList>
    </citation>
    <scope>NUCLEOTIDE SEQUENCE</scope>
</reference>
<sequence length="111" mass="12875">MKLHHTVNHTPIEERTDSIEFTGLMPQVADAYKDLVPEGIRHLPVVWLSEGIWQSQELPVFEVDSGDLDSDKLYPNAIVYEVDKDLHWWVYQGHIPRSRIIRLRISSSQPS</sequence>
<comment type="caution">
    <text evidence="1">The sequence shown here is derived from an EMBL/GenBank/DDBJ whole genome shotgun (WGS) entry which is preliminary data.</text>
</comment>
<protein>
    <submittedName>
        <fullName evidence="1">Uncharacterized protein</fullName>
    </submittedName>
</protein>
<accession>A0A0F9UU82</accession>
<gene>
    <name evidence="1" type="ORF">LCGC14_0488730</name>
</gene>
<dbReference type="AlphaFoldDB" id="A0A0F9UU82"/>
<name>A0A0F9UU82_9ZZZZ</name>
<organism evidence="1">
    <name type="scientific">marine sediment metagenome</name>
    <dbReference type="NCBI Taxonomy" id="412755"/>
    <lineage>
        <taxon>unclassified sequences</taxon>
        <taxon>metagenomes</taxon>
        <taxon>ecological metagenomes</taxon>
    </lineage>
</organism>
<proteinExistence type="predicted"/>
<dbReference type="EMBL" id="LAZR01000545">
    <property type="protein sequence ID" value="KKN64741.1"/>
    <property type="molecule type" value="Genomic_DNA"/>
</dbReference>
<evidence type="ECO:0000313" key="1">
    <source>
        <dbReference type="EMBL" id="KKN64741.1"/>
    </source>
</evidence>